<gene>
    <name evidence="4" type="ORF">CcaverHIS019_0605410</name>
</gene>
<proteinExistence type="predicted"/>
<feature type="compositionally biased region" description="Low complexity" evidence="2">
    <location>
        <begin position="758"/>
        <end position="776"/>
    </location>
</feature>
<dbReference type="InterPro" id="IPR050300">
    <property type="entry name" value="GDXG_lipolytic_enzyme"/>
</dbReference>
<dbReference type="KEGG" id="ccac:CcaHIS019_0605410"/>
<keyword evidence="1" id="KW-0378">Hydrolase</keyword>
<dbReference type="GeneID" id="85497952"/>
<feature type="compositionally biased region" description="Polar residues" evidence="2">
    <location>
        <begin position="678"/>
        <end position="710"/>
    </location>
</feature>
<name>A0AA48QY42_9TREE</name>
<sequence length="827" mass="91073">MSTTTTPPEPQARSSSMPSPIHHLLKSYTSSHPLRSPSPLPANARVDPQRPQRTAPPSSSSPLMWTLGVWIAFIQFALAKGLHIVWSLLKHLVVGPHRKSWGYRMTFIVSFMRNVANYTDFADIVLVRRLVSITYLIPLPADAVVTPITFLVPKRRGEDACRGFFRDWDWQETGTRELTGEWVVNNDVWKRLKAERRARWNAEMRRRAHYHVGPSRLRHDSMSSDTSESRSPLGRIFSSLPTPIYGRTPAVAPRPLPGGPEAMEMPEPEVEGVPPSRRERVIYYVHGGAYYVGNAATHRLITIGVSKACNARVFAITYRLAPEAAFPLPLHDVLHGYLRLLAPPLSIPPENIVVMGDSAGGGLSIALCLYLRDNGYRLPAGLVLMSPWVDLTMSCGSWDENAYSDVVPRPDAEDHLNPVGCYLGPKGLQSHLTHPYASPLFGDLRGLPPMLIQSGEAEVLRDEITLLAHKATLAGVHVTHELYEDMVHVFQTFTWLPAAKAAVNSVGRWVRQTLPRVEWEATQVALSVEAAQTLLEREVQAGTDSDAEHLDSDNDTDGDDTPIAASPAGRGTLPVSASLASIDEERPSRRSSRRHRKDDYDRMSRDHSTPRRQRSAANFAPDVSVIPLAVPRQQRPTAAFPHQPHLANETESPRPQLHRAHTAGVASSSSIISPPAHRSTSTATLSPSREASYSTLGRTHSQSHVPQATQHAAIRRRRATASLSMHVSSPVSPTGAYAPGPMHPASPPPPTPRRRLRAPTITSYPSTPTARTRTTSHTDIFELVDSYNESGAANPTVVYGAEGEIRSVGVLGDEEDEWEVPEDDAQR</sequence>
<feature type="region of interest" description="Disordered" evidence="2">
    <location>
        <begin position="1"/>
        <end position="60"/>
    </location>
</feature>
<dbReference type="PANTHER" id="PTHR48081:SF26">
    <property type="entry name" value="ALPHA_BETA HYDROLASE FOLD-3 DOMAIN-CONTAINING PROTEIN"/>
    <property type="match status" value="1"/>
</dbReference>
<feature type="compositionally biased region" description="Low complexity" evidence="2">
    <location>
        <begin position="666"/>
        <end position="676"/>
    </location>
</feature>
<feature type="compositionally biased region" description="Acidic residues" evidence="2">
    <location>
        <begin position="812"/>
        <end position="827"/>
    </location>
</feature>
<feature type="compositionally biased region" description="Polar residues" evidence="2">
    <location>
        <begin position="51"/>
        <end position="60"/>
    </location>
</feature>
<dbReference type="InterPro" id="IPR029058">
    <property type="entry name" value="AB_hydrolase_fold"/>
</dbReference>
<dbReference type="RefSeq" id="XP_060459347.1">
    <property type="nucleotide sequence ID" value="XM_060603009.1"/>
</dbReference>
<dbReference type="SUPFAM" id="SSF53474">
    <property type="entry name" value="alpha/beta-Hydrolases"/>
    <property type="match status" value="1"/>
</dbReference>
<feature type="domain" description="Alpha/beta hydrolase fold-3" evidence="3">
    <location>
        <begin position="283"/>
        <end position="491"/>
    </location>
</feature>
<dbReference type="Proteomes" id="UP001233271">
    <property type="component" value="Chromosome 6"/>
</dbReference>
<organism evidence="4 5">
    <name type="scientific">Cutaneotrichosporon cavernicola</name>
    <dbReference type="NCBI Taxonomy" id="279322"/>
    <lineage>
        <taxon>Eukaryota</taxon>
        <taxon>Fungi</taxon>
        <taxon>Dikarya</taxon>
        <taxon>Basidiomycota</taxon>
        <taxon>Agaricomycotina</taxon>
        <taxon>Tremellomycetes</taxon>
        <taxon>Trichosporonales</taxon>
        <taxon>Trichosporonaceae</taxon>
        <taxon>Cutaneotrichosporon</taxon>
    </lineage>
</organism>
<feature type="compositionally biased region" description="Pro residues" evidence="2">
    <location>
        <begin position="741"/>
        <end position="751"/>
    </location>
</feature>
<keyword evidence="5" id="KW-1185">Reference proteome</keyword>
<reference evidence="4" key="1">
    <citation type="journal article" date="2023" name="BMC Genomics">
        <title>Chromosome-level genome assemblies of Cutaneotrichosporon spp. (Trichosporonales, Basidiomycota) reveal imbalanced evolution between nucleotide sequences and chromosome synteny.</title>
        <authorList>
            <person name="Kobayashi Y."/>
            <person name="Kayamori A."/>
            <person name="Aoki K."/>
            <person name="Shiwa Y."/>
            <person name="Matsutani M."/>
            <person name="Fujita N."/>
            <person name="Sugita T."/>
            <person name="Iwasaki W."/>
            <person name="Tanaka N."/>
            <person name="Takashima M."/>
        </authorList>
    </citation>
    <scope>NUCLEOTIDE SEQUENCE</scope>
    <source>
        <strain evidence="4">HIS019</strain>
    </source>
</reference>
<feature type="region of interest" description="Disordered" evidence="2">
    <location>
        <begin position="244"/>
        <end position="273"/>
    </location>
</feature>
<dbReference type="InterPro" id="IPR013094">
    <property type="entry name" value="AB_hydrolase_3"/>
</dbReference>
<evidence type="ECO:0000259" key="3">
    <source>
        <dbReference type="Pfam" id="PF07859"/>
    </source>
</evidence>
<feature type="region of interest" description="Disordered" evidence="2">
    <location>
        <begin position="808"/>
        <end position="827"/>
    </location>
</feature>
<evidence type="ECO:0000256" key="1">
    <source>
        <dbReference type="ARBA" id="ARBA00022801"/>
    </source>
</evidence>
<protein>
    <recommendedName>
        <fullName evidence="3">Alpha/beta hydrolase fold-3 domain-containing protein</fullName>
    </recommendedName>
</protein>
<feature type="region of interest" description="Disordered" evidence="2">
    <location>
        <begin position="541"/>
        <end position="776"/>
    </location>
</feature>
<dbReference type="PANTHER" id="PTHR48081">
    <property type="entry name" value="AB HYDROLASE SUPERFAMILY PROTEIN C4A8.06C"/>
    <property type="match status" value="1"/>
</dbReference>
<accession>A0AA48QY42</accession>
<dbReference type="GO" id="GO:0016787">
    <property type="term" value="F:hydrolase activity"/>
    <property type="evidence" value="ECO:0007669"/>
    <property type="project" value="UniProtKB-KW"/>
</dbReference>
<evidence type="ECO:0000256" key="2">
    <source>
        <dbReference type="SAM" id="MobiDB-lite"/>
    </source>
</evidence>
<dbReference type="EMBL" id="AP028217">
    <property type="protein sequence ID" value="BEI94082.1"/>
    <property type="molecule type" value="Genomic_DNA"/>
</dbReference>
<feature type="compositionally biased region" description="Polar residues" evidence="2">
    <location>
        <begin position="1"/>
        <end position="18"/>
    </location>
</feature>
<feature type="compositionally biased region" description="Basic and acidic residues" evidence="2">
    <location>
        <begin position="597"/>
        <end position="609"/>
    </location>
</feature>
<dbReference type="Gene3D" id="3.40.50.1820">
    <property type="entry name" value="alpha/beta hydrolase"/>
    <property type="match status" value="1"/>
</dbReference>
<evidence type="ECO:0000313" key="5">
    <source>
        <dbReference type="Proteomes" id="UP001233271"/>
    </source>
</evidence>
<evidence type="ECO:0000313" key="4">
    <source>
        <dbReference type="EMBL" id="BEI94082.1"/>
    </source>
</evidence>
<dbReference type="AlphaFoldDB" id="A0AA48QY42"/>
<dbReference type="Pfam" id="PF07859">
    <property type="entry name" value="Abhydrolase_3"/>
    <property type="match status" value="1"/>
</dbReference>
<feature type="compositionally biased region" description="Polar residues" evidence="2">
    <location>
        <begin position="721"/>
        <end position="732"/>
    </location>
</feature>